<dbReference type="AlphaFoldDB" id="A0A1J6J7Z0"/>
<dbReference type="OMA" id="FIIMANG"/>
<feature type="non-terminal residue" evidence="2">
    <location>
        <position position="1"/>
    </location>
</feature>
<organism evidence="2 3">
    <name type="scientific">Nicotiana attenuata</name>
    <name type="common">Coyote tobacco</name>
    <dbReference type="NCBI Taxonomy" id="49451"/>
    <lineage>
        <taxon>Eukaryota</taxon>
        <taxon>Viridiplantae</taxon>
        <taxon>Streptophyta</taxon>
        <taxon>Embryophyta</taxon>
        <taxon>Tracheophyta</taxon>
        <taxon>Spermatophyta</taxon>
        <taxon>Magnoliopsida</taxon>
        <taxon>eudicotyledons</taxon>
        <taxon>Gunneridae</taxon>
        <taxon>Pentapetalae</taxon>
        <taxon>asterids</taxon>
        <taxon>lamiids</taxon>
        <taxon>Solanales</taxon>
        <taxon>Solanaceae</taxon>
        <taxon>Nicotianoideae</taxon>
        <taxon>Nicotianeae</taxon>
        <taxon>Nicotiana</taxon>
    </lineage>
</organism>
<evidence type="ECO:0000313" key="3">
    <source>
        <dbReference type="Proteomes" id="UP000187609"/>
    </source>
</evidence>
<dbReference type="EMBL" id="MJEQ01037184">
    <property type="protein sequence ID" value="OIT06939.1"/>
    <property type="molecule type" value="Genomic_DNA"/>
</dbReference>
<dbReference type="Gramene" id="OIT06939">
    <property type="protein sequence ID" value="OIT06939"/>
    <property type="gene ID" value="A4A49_61595"/>
</dbReference>
<dbReference type="PANTHER" id="PTHR34222:SF99">
    <property type="entry name" value="PROTEIN, PUTATIVE-RELATED"/>
    <property type="match status" value="1"/>
</dbReference>
<dbReference type="Proteomes" id="UP000187609">
    <property type="component" value="Unassembled WGS sequence"/>
</dbReference>
<name>A0A1J6J7Z0_NICAT</name>
<gene>
    <name evidence="2" type="ORF">A4A49_61595</name>
</gene>
<feature type="domain" description="Retrovirus-related Pol polyprotein from transposon TNT 1-94-like beta-barrel" evidence="1">
    <location>
        <begin position="125"/>
        <end position="198"/>
    </location>
</feature>
<reference evidence="2" key="1">
    <citation type="submission" date="2016-11" db="EMBL/GenBank/DDBJ databases">
        <title>The genome of Nicotiana attenuata.</title>
        <authorList>
            <person name="Xu S."/>
            <person name="Brockmoeller T."/>
            <person name="Gaquerel E."/>
            <person name="Navarro A."/>
            <person name="Kuhl H."/>
            <person name="Gase K."/>
            <person name="Ling Z."/>
            <person name="Zhou W."/>
            <person name="Kreitzer C."/>
            <person name="Stanke M."/>
            <person name="Tang H."/>
            <person name="Lyons E."/>
            <person name="Pandey P."/>
            <person name="Pandey S.P."/>
            <person name="Timmermann B."/>
            <person name="Baldwin I.T."/>
        </authorList>
    </citation>
    <scope>NUCLEOTIDE SEQUENCE [LARGE SCALE GENOMIC DNA]</scope>
    <source>
        <strain evidence="2">UT</strain>
    </source>
</reference>
<evidence type="ECO:0000313" key="2">
    <source>
        <dbReference type="EMBL" id="OIT06939.1"/>
    </source>
</evidence>
<protein>
    <recommendedName>
        <fullName evidence="1">Retrovirus-related Pol polyprotein from transposon TNT 1-94-like beta-barrel domain-containing protein</fullName>
    </recommendedName>
</protein>
<keyword evidence="3" id="KW-1185">Reference proteome</keyword>
<evidence type="ECO:0000259" key="1">
    <source>
        <dbReference type="Pfam" id="PF22936"/>
    </source>
</evidence>
<dbReference type="PANTHER" id="PTHR34222">
    <property type="entry name" value="GAG_PRE-INTEGRS DOMAIN-CONTAINING PROTEIN"/>
    <property type="match status" value="1"/>
</dbReference>
<sequence length="205" mass="22931">FCEYCKRPGNTKDKCYKLHGYPQGMNRPNNNSQAFNKFNRGKVNDADTGDRVNTGEREEGILTKEQYGQLLNLLENFQPRNAGENTGNANLAGGAVSFVGTVTCCNSFEHSDHSYDCFEPNTDSWILDSGATNHMTFKRSLLTNTKTLVYPFLVTLPNGYKVKVTLIGDVVVSPKFTLRKVLFVPSFKYNLISVHSLTIQLDCIV</sequence>
<proteinExistence type="predicted"/>
<feature type="non-terminal residue" evidence="2">
    <location>
        <position position="205"/>
    </location>
</feature>
<dbReference type="Pfam" id="PF22936">
    <property type="entry name" value="Pol_BBD"/>
    <property type="match status" value="1"/>
</dbReference>
<dbReference type="STRING" id="49451.A0A1J6J7Z0"/>
<dbReference type="InterPro" id="IPR054722">
    <property type="entry name" value="PolX-like_BBD"/>
</dbReference>
<comment type="caution">
    <text evidence="2">The sequence shown here is derived from an EMBL/GenBank/DDBJ whole genome shotgun (WGS) entry which is preliminary data.</text>
</comment>
<accession>A0A1J6J7Z0</accession>